<proteinExistence type="predicted"/>
<evidence type="ECO:0000313" key="1">
    <source>
        <dbReference type="EMBL" id="WQJ53050.1"/>
    </source>
</evidence>
<sequence length="97" mass="11424">MIQINNDNFHQYESMLQNYIAQSLNELNGYFDADELFERLNAVRNYNVNWETDETICFIKVCMSRYMSFDGFINGLSADAINELIVNICTKYLEDKL</sequence>
<name>A0ABZ0Z4G9_9CAUD</name>
<dbReference type="EMBL" id="OR769222">
    <property type="protein sequence ID" value="WQJ53050.1"/>
    <property type="molecule type" value="Genomic_DNA"/>
</dbReference>
<organism evidence="1 2">
    <name type="scientific">phage Lak_Megaphage_RVC_JS4_GC31</name>
    <dbReference type="NCBI Taxonomy" id="3109228"/>
    <lineage>
        <taxon>Viruses</taxon>
        <taxon>Duplodnaviria</taxon>
        <taxon>Heunggongvirae</taxon>
        <taxon>Uroviricota</taxon>
        <taxon>Caudoviricetes</taxon>
        <taxon>Caudoviricetes code 15 clade</taxon>
    </lineage>
</organism>
<keyword evidence="2" id="KW-1185">Reference proteome</keyword>
<evidence type="ECO:0008006" key="3">
    <source>
        <dbReference type="Google" id="ProtNLM"/>
    </source>
</evidence>
<protein>
    <recommendedName>
        <fullName evidence="3">Anti-restriction nuclease</fullName>
    </recommendedName>
</protein>
<dbReference type="Proteomes" id="UP001349343">
    <property type="component" value="Segment"/>
</dbReference>
<evidence type="ECO:0000313" key="2">
    <source>
        <dbReference type="Proteomes" id="UP001349343"/>
    </source>
</evidence>
<reference evidence="1 2" key="1">
    <citation type="submission" date="2023-11" db="EMBL/GenBank/DDBJ databases">
        <authorList>
            <person name="Cook R."/>
            <person name="Crisci M."/>
            <person name="Pye H."/>
            <person name="Adriaenssens E."/>
            <person name="Santini J."/>
        </authorList>
    </citation>
    <scope>NUCLEOTIDE SEQUENCE [LARGE SCALE GENOMIC DNA]</scope>
    <source>
        <strain evidence="1">Lak_Megaphage_RVC_JS4_GC31</strain>
    </source>
</reference>
<accession>A0ABZ0Z4G9</accession>